<organism evidence="2 3">
    <name type="scientific">Schistosoma mattheei</name>
    <dbReference type="NCBI Taxonomy" id="31246"/>
    <lineage>
        <taxon>Eukaryota</taxon>
        <taxon>Metazoa</taxon>
        <taxon>Spiralia</taxon>
        <taxon>Lophotrochozoa</taxon>
        <taxon>Platyhelminthes</taxon>
        <taxon>Trematoda</taxon>
        <taxon>Digenea</taxon>
        <taxon>Strigeidida</taxon>
        <taxon>Schistosomatoidea</taxon>
        <taxon>Schistosomatidae</taxon>
        <taxon>Schistosoma</taxon>
    </lineage>
</organism>
<evidence type="ECO:0000256" key="1">
    <source>
        <dbReference type="SAM" id="MobiDB-lite"/>
    </source>
</evidence>
<dbReference type="EMBL" id="UZAL01037960">
    <property type="protein sequence ID" value="VDP72789.1"/>
    <property type="molecule type" value="Genomic_DNA"/>
</dbReference>
<evidence type="ECO:0000313" key="2">
    <source>
        <dbReference type="EMBL" id="VDP72789.1"/>
    </source>
</evidence>
<sequence length="58" mass="6864">MLVQLINEDRVFDLLKSTKRPEQYSHNETCTEHESHTTSQHHLRNINHAAMVVLQHMN</sequence>
<proteinExistence type="predicted"/>
<keyword evidence="3" id="KW-1185">Reference proteome</keyword>
<protein>
    <submittedName>
        <fullName evidence="2">Uncharacterized protein</fullName>
    </submittedName>
</protein>
<evidence type="ECO:0000313" key="3">
    <source>
        <dbReference type="Proteomes" id="UP000269396"/>
    </source>
</evidence>
<feature type="compositionally biased region" description="Basic and acidic residues" evidence="1">
    <location>
        <begin position="21"/>
        <end position="36"/>
    </location>
</feature>
<gene>
    <name evidence="2" type="ORF">SMTD_LOCUS16951</name>
</gene>
<dbReference type="AlphaFoldDB" id="A0A183PRG5"/>
<feature type="region of interest" description="Disordered" evidence="1">
    <location>
        <begin position="21"/>
        <end position="41"/>
    </location>
</feature>
<accession>A0A183PRG5</accession>
<reference evidence="2 3" key="1">
    <citation type="submission" date="2018-11" db="EMBL/GenBank/DDBJ databases">
        <authorList>
            <consortium name="Pathogen Informatics"/>
        </authorList>
    </citation>
    <scope>NUCLEOTIDE SEQUENCE [LARGE SCALE GENOMIC DNA]</scope>
    <source>
        <strain>Denwood</strain>
        <strain evidence="3">Zambia</strain>
    </source>
</reference>
<dbReference type="Proteomes" id="UP000269396">
    <property type="component" value="Unassembled WGS sequence"/>
</dbReference>
<name>A0A183PRG5_9TREM</name>